<feature type="active site" description="Nucleophile" evidence="1">
    <location>
        <position position="128"/>
    </location>
</feature>
<feature type="active site" evidence="1">
    <location>
        <position position="309"/>
    </location>
</feature>
<organism evidence="3 4">
    <name type="scientific">Nocardia neocaledoniensis</name>
    <dbReference type="NCBI Taxonomy" id="236511"/>
    <lineage>
        <taxon>Bacteria</taxon>
        <taxon>Bacillati</taxon>
        <taxon>Actinomycetota</taxon>
        <taxon>Actinomycetes</taxon>
        <taxon>Mycobacteriales</taxon>
        <taxon>Nocardiaceae</taxon>
        <taxon>Nocardia</taxon>
    </lineage>
</organism>
<dbReference type="Pfam" id="PF00561">
    <property type="entry name" value="Abhydrolase_1"/>
    <property type="match status" value="1"/>
</dbReference>
<dbReference type="InterPro" id="IPR000073">
    <property type="entry name" value="AB_hydrolase_1"/>
</dbReference>
<dbReference type="SUPFAM" id="SSF53474">
    <property type="entry name" value="alpha/beta-Hydrolases"/>
    <property type="match status" value="1"/>
</dbReference>
<accession>A0A317NH33</accession>
<dbReference type="GO" id="GO:0016747">
    <property type="term" value="F:acyltransferase activity, transferring groups other than amino-acyl groups"/>
    <property type="evidence" value="ECO:0007669"/>
    <property type="project" value="InterPro"/>
</dbReference>
<sequence length="335" mass="36337">MAVQQFPLQDFELESGAVLPDATLAYATYGELDAGRQNAIVFPTWFAGTHESNEWLIGPGRPLDTDRYFVIVPNTFGNGLSSSPSNAAPPFDGTRFPAITVRDNVEAQYRLVSECFDIQELALVLGCSMAAMQTYQWAVDHPEMVRRALPYCGAPRTPAHGQLFVDSLRAALTGSVPRGSALVPQHAALETFARVFAAWGFSQAFHRQEEYRSLGFDSVEATTSDFWIANFAGLDRDNALCQLDTWFTCDVSRGDRFEGNLSAALGSVKAQLVSLACDTDLYFPPEDEAAATAHIPDGLAMTIHSVWGHQAGGGTDPVGAQVIGEQVRRLLDSPA</sequence>
<evidence type="ECO:0000313" key="3">
    <source>
        <dbReference type="EMBL" id="PWV74499.1"/>
    </source>
</evidence>
<dbReference type="Gene3D" id="3.40.50.1820">
    <property type="entry name" value="alpha/beta hydrolase"/>
    <property type="match status" value="1"/>
</dbReference>
<comment type="caution">
    <text evidence="3">The sequence shown here is derived from an EMBL/GenBank/DDBJ whole genome shotgun (WGS) entry which is preliminary data.</text>
</comment>
<feature type="domain" description="AB hydrolase-1" evidence="2">
    <location>
        <begin position="51"/>
        <end position="148"/>
    </location>
</feature>
<dbReference type="EMBL" id="QGTL01000006">
    <property type="protein sequence ID" value="PWV74499.1"/>
    <property type="molecule type" value="Genomic_DNA"/>
</dbReference>
<dbReference type="PIRSF" id="PIRSF000443">
    <property type="entry name" value="Homoser_Ac_trans"/>
    <property type="match status" value="1"/>
</dbReference>
<dbReference type="PANTHER" id="PTHR32268">
    <property type="entry name" value="HOMOSERINE O-ACETYLTRANSFERASE"/>
    <property type="match status" value="1"/>
</dbReference>
<dbReference type="RefSeq" id="WP_110038931.1">
    <property type="nucleotide sequence ID" value="NZ_QGTL01000006.1"/>
</dbReference>
<keyword evidence="3" id="KW-0808">Transferase</keyword>
<feature type="active site" evidence="1">
    <location>
        <position position="280"/>
    </location>
</feature>
<keyword evidence="4" id="KW-1185">Reference proteome</keyword>
<reference evidence="3 4" key="1">
    <citation type="submission" date="2018-05" db="EMBL/GenBank/DDBJ databases">
        <title>Genomic Encyclopedia of Type Strains, Phase IV (KMG-IV): sequencing the most valuable type-strain genomes for metagenomic binning, comparative biology and taxonomic classification.</title>
        <authorList>
            <person name="Goeker M."/>
        </authorList>
    </citation>
    <scope>NUCLEOTIDE SEQUENCE [LARGE SCALE GENOMIC DNA]</scope>
    <source>
        <strain evidence="3 4">DSM 44717</strain>
    </source>
</reference>
<evidence type="ECO:0000259" key="2">
    <source>
        <dbReference type="Pfam" id="PF00561"/>
    </source>
</evidence>
<dbReference type="AlphaFoldDB" id="A0A317NH33"/>
<dbReference type="NCBIfam" id="NF005757">
    <property type="entry name" value="PRK07581.1"/>
    <property type="match status" value="1"/>
</dbReference>
<name>A0A317NH33_9NOCA</name>
<gene>
    <name evidence="3" type="ORF">DFR69_106310</name>
</gene>
<dbReference type="InterPro" id="IPR029058">
    <property type="entry name" value="AB_hydrolase_fold"/>
</dbReference>
<evidence type="ECO:0000256" key="1">
    <source>
        <dbReference type="PIRSR" id="PIRSR000443-1"/>
    </source>
</evidence>
<dbReference type="PANTHER" id="PTHR32268:SF15">
    <property type="entry name" value="HOMOSERINE ACETYLTRANSFERASE FAMILY PROTEIN (AFU_ORTHOLOGUE AFUA_1G15350)"/>
    <property type="match status" value="1"/>
</dbReference>
<protein>
    <submittedName>
        <fullName evidence="3">Homoserine O-acetyltransferase</fullName>
    </submittedName>
</protein>
<evidence type="ECO:0000313" key="4">
    <source>
        <dbReference type="Proteomes" id="UP000246410"/>
    </source>
</evidence>
<dbReference type="Proteomes" id="UP000246410">
    <property type="component" value="Unassembled WGS sequence"/>
</dbReference>
<proteinExistence type="predicted"/>
<dbReference type="InterPro" id="IPR008220">
    <property type="entry name" value="HAT_MetX-like"/>
</dbReference>